<evidence type="ECO:0000313" key="2">
    <source>
        <dbReference type="Proteomes" id="UP001163603"/>
    </source>
</evidence>
<accession>A0ACC0Z2Q1</accession>
<proteinExistence type="predicted"/>
<evidence type="ECO:0000313" key="1">
    <source>
        <dbReference type="EMBL" id="KAJ0044645.1"/>
    </source>
</evidence>
<keyword evidence="2" id="KW-1185">Reference proteome</keyword>
<protein>
    <submittedName>
        <fullName evidence="1">Uncharacterized protein</fullName>
    </submittedName>
</protein>
<sequence length="214" mass="24261">MISTANAAPNWLDRLRSTKGFPTGDNLDLDHFLRNNDHDTPKPNSFESNLSDCKRVVENGDEKEEEWLGIMTNVLSDLFNTGEPNPRFKKSCRKQANPKLCLVSTEDQSSGCMRKAENAPVEIETKNIEIEEDGERELVGYSRNEVTVIDTSCAEWKFEKLVFRKRNVWKVREKKGKSRVIGRKKRKANGCDGIVHAKKKLKLSNGAASNHVTL</sequence>
<dbReference type="EMBL" id="CM047738">
    <property type="protein sequence ID" value="KAJ0044645.1"/>
    <property type="molecule type" value="Genomic_DNA"/>
</dbReference>
<name>A0ACC0Z2Q1_9ROSI</name>
<gene>
    <name evidence="1" type="ORF">Pint_05187</name>
</gene>
<comment type="caution">
    <text evidence="1">The sequence shown here is derived from an EMBL/GenBank/DDBJ whole genome shotgun (WGS) entry which is preliminary data.</text>
</comment>
<organism evidence="1 2">
    <name type="scientific">Pistacia integerrima</name>
    <dbReference type="NCBI Taxonomy" id="434235"/>
    <lineage>
        <taxon>Eukaryota</taxon>
        <taxon>Viridiplantae</taxon>
        <taxon>Streptophyta</taxon>
        <taxon>Embryophyta</taxon>
        <taxon>Tracheophyta</taxon>
        <taxon>Spermatophyta</taxon>
        <taxon>Magnoliopsida</taxon>
        <taxon>eudicotyledons</taxon>
        <taxon>Gunneridae</taxon>
        <taxon>Pentapetalae</taxon>
        <taxon>rosids</taxon>
        <taxon>malvids</taxon>
        <taxon>Sapindales</taxon>
        <taxon>Anacardiaceae</taxon>
        <taxon>Pistacia</taxon>
    </lineage>
</organism>
<reference evidence="2" key="1">
    <citation type="journal article" date="2023" name="G3 (Bethesda)">
        <title>Genome assembly and association tests identify interacting loci associated with vigor, precocity, and sex in interspecific pistachio rootstocks.</title>
        <authorList>
            <person name="Palmer W."/>
            <person name="Jacygrad E."/>
            <person name="Sagayaradj S."/>
            <person name="Cavanaugh K."/>
            <person name="Han R."/>
            <person name="Bertier L."/>
            <person name="Beede B."/>
            <person name="Kafkas S."/>
            <person name="Golino D."/>
            <person name="Preece J."/>
            <person name="Michelmore R."/>
        </authorList>
    </citation>
    <scope>NUCLEOTIDE SEQUENCE [LARGE SCALE GENOMIC DNA]</scope>
</reference>
<dbReference type="Proteomes" id="UP001163603">
    <property type="component" value="Chromosome 3"/>
</dbReference>